<dbReference type="AlphaFoldDB" id="A0A2T5XSG0"/>
<name>A0A2T5XSG0_9FLAO</name>
<reference evidence="1 2" key="1">
    <citation type="submission" date="2018-04" db="EMBL/GenBank/DDBJ databases">
        <title>Genomic Encyclopedia of Archaeal and Bacterial Type Strains, Phase II (KMG-II): from individual species to whole genera.</title>
        <authorList>
            <person name="Goeker M."/>
        </authorList>
    </citation>
    <scope>NUCLEOTIDE SEQUENCE [LARGE SCALE GENOMIC DNA]</scope>
    <source>
        <strain evidence="1 2">DSM 22902</strain>
    </source>
</reference>
<proteinExistence type="predicted"/>
<evidence type="ECO:0000313" key="2">
    <source>
        <dbReference type="Proteomes" id="UP000243985"/>
    </source>
</evidence>
<dbReference type="GeneID" id="84581411"/>
<sequence length="82" mass="9436">MNTNTIIEETLPQAGLLEGNLAYQNDFETDKDSEFLAAIENLSGILGTPKDFLQKLDTSDKNDWKRDLCRGILEKYYEEDIY</sequence>
<accession>A0A2T5XSG0</accession>
<dbReference type="EMBL" id="QBKG01000016">
    <property type="protein sequence ID" value="PTX03083.1"/>
    <property type="molecule type" value="Genomic_DNA"/>
</dbReference>
<gene>
    <name evidence="1" type="ORF">C8P65_11639</name>
</gene>
<dbReference type="Proteomes" id="UP000243985">
    <property type="component" value="Unassembled WGS sequence"/>
</dbReference>
<protein>
    <submittedName>
        <fullName evidence="1">Uncharacterized protein</fullName>
    </submittedName>
</protein>
<comment type="caution">
    <text evidence="1">The sequence shown here is derived from an EMBL/GenBank/DDBJ whole genome shotgun (WGS) entry which is preliminary data.</text>
</comment>
<evidence type="ECO:0000313" key="1">
    <source>
        <dbReference type="EMBL" id="PTX03083.1"/>
    </source>
</evidence>
<dbReference type="RefSeq" id="WP_107782726.1">
    <property type="nucleotide sequence ID" value="NZ_CAUTHO010000020.1"/>
</dbReference>
<organism evidence="1 2">
    <name type="scientific">Capnocytophaga leadbetteri</name>
    <dbReference type="NCBI Taxonomy" id="327575"/>
    <lineage>
        <taxon>Bacteria</taxon>
        <taxon>Pseudomonadati</taxon>
        <taxon>Bacteroidota</taxon>
        <taxon>Flavobacteriia</taxon>
        <taxon>Flavobacteriales</taxon>
        <taxon>Flavobacteriaceae</taxon>
        <taxon>Capnocytophaga</taxon>
    </lineage>
</organism>